<evidence type="ECO:0000256" key="1">
    <source>
        <dbReference type="SAM" id="MobiDB-lite"/>
    </source>
</evidence>
<organism evidence="2 3">
    <name type="scientific">Lojkania enalia</name>
    <dbReference type="NCBI Taxonomy" id="147567"/>
    <lineage>
        <taxon>Eukaryota</taxon>
        <taxon>Fungi</taxon>
        <taxon>Dikarya</taxon>
        <taxon>Ascomycota</taxon>
        <taxon>Pezizomycotina</taxon>
        <taxon>Dothideomycetes</taxon>
        <taxon>Pleosporomycetidae</taxon>
        <taxon>Pleosporales</taxon>
        <taxon>Pleosporales incertae sedis</taxon>
        <taxon>Lojkania</taxon>
    </lineage>
</organism>
<evidence type="ECO:0000313" key="2">
    <source>
        <dbReference type="EMBL" id="KAF2267866.1"/>
    </source>
</evidence>
<feature type="region of interest" description="Disordered" evidence="1">
    <location>
        <begin position="533"/>
        <end position="568"/>
    </location>
</feature>
<feature type="compositionally biased region" description="Basic and acidic residues" evidence="1">
    <location>
        <begin position="558"/>
        <end position="568"/>
    </location>
</feature>
<feature type="compositionally biased region" description="Polar residues" evidence="1">
    <location>
        <begin position="645"/>
        <end position="654"/>
    </location>
</feature>
<dbReference type="OrthoDB" id="3944862at2759"/>
<accession>A0A9P4N928</accession>
<feature type="region of interest" description="Disordered" evidence="1">
    <location>
        <begin position="248"/>
        <end position="280"/>
    </location>
</feature>
<feature type="compositionally biased region" description="Basic and acidic residues" evidence="1">
    <location>
        <begin position="148"/>
        <end position="164"/>
    </location>
</feature>
<feature type="compositionally biased region" description="Polar residues" evidence="1">
    <location>
        <begin position="54"/>
        <end position="65"/>
    </location>
</feature>
<feature type="region of interest" description="Disordered" evidence="1">
    <location>
        <begin position="1"/>
        <end position="66"/>
    </location>
</feature>
<reference evidence="3" key="1">
    <citation type="journal article" date="2020" name="Stud. Mycol.">
        <title>101 Dothideomycetes genomes: A test case for predicting lifestyles and emergence of pathogens.</title>
        <authorList>
            <person name="Haridas S."/>
            <person name="Albert R."/>
            <person name="Binder M."/>
            <person name="Bloem J."/>
            <person name="LaButti K."/>
            <person name="Salamov A."/>
            <person name="Andreopoulos B."/>
            <person name="Baker S."/>
            <person name="Barry K."/>
            <person name="Bills G."/>
            <person name="Bluhm B."/>
            <person name="Cannon C."/>
            <person name="Castanera R."/>
            <person name="Culley D."/>
            <person name="Daum C."/>
            <person name="Ezra D."/>
            <person name="Gonzalez J."/>
            <person name="Henrissat B."/>
            <person name="Kuo A."/>
            <person name="Liang C."/>
            <person name="Lipzen A."/>
            <person name="Lutzoni F."/>
            <person name="Magnuson J."/>
            <person name="Mondo S."/>
            <person name="Nolan M."/>
            <person name="Ohm R."/>
            <person name="Pangilinan J."/>
            <person name="Park H.-J."/>
            <person name="Ramirez L."/>
            <person name="Alfaro M."/>
            <person name="Sun H."/>
            <person name="Tritt A."/>
            <person name="Yoshinaga Y."/>
            <person name="Zwiers L.-H."/>
            <person name="Turgeon B."/>
            <person name="Goodwin S."/>
            <person name="Spatafora J."/>
            <person name="Crous P."/>
            <person name="Grigoriev I."/>
        </authorList>
    </citation>
    <scope>NUCLEOTIDE SEQUENCE [LARGE SCALE GENOMIC DNA]</scope>
    <source>
        <strain evidence="3">CBS 304.66</strain>
    </source>
</reference>
<comment type="caution">
    <text evidence="2">The sequence shown here is derived from an EMBL/GenBank/DDBJ whole genome shotgun (WGS) entry which is preliminary data.</text>
</comment>
<feature type="compositionally biased region" description="Polar residues" evidence="1">
    <location>
        <begin position="492"/>
        <end position="506"/>
    </location>
</feature>
<proteinExistence type="predicted"/>
<protein>
    <submittedName>
        <fullName evidence="2">Uncharacterized protein</fullName>
    </submittedName>
</protein>
<feature type="region of interest" description="Disordered" evidence="1">
    <location>
        <begin position="471"/>
        <end position="506"/>
    </location>
</feature>
<sequence>MADPLDGRATTAKQHGDSNNEGDSDSDVFASPATEQPEALLSKNILAVLEDRGSQNPGNSPQMTSELPEAILPMGERTRPHLRHSSSDLAIDAKRRFYQTAKNTPCPNNKSAAYDVDNGHSLLYGVKNIGGRSPGQTSARAWRSLRRSSSDFRPERRTQDHGHALDSTALQKSLAMRIKYVGNVAARPQYLRNARSAATTSPDPRDQYPRQPSFKGFPAAISSEIPTTAQSTVECKGTGEMPLQLCMKKSKSTSPTPPGGHRTSSSIPDRGQKLRRSKTVDFEEAVSQKLLSLPLSKTGTRKSVLDFSKGLDRTEASLVDDSHEKTVHRAFHYLEPTAKSKPADTAVTRTDVHVVAMTSSQTVDDKPIRRGTDLATPTMQIVESNASCYEVVWDDIHAEHDVERNRRSFSATQALETVASSSTTKGLERVNSKLTEWTWASKGPRDRFKPQIIVFPESDGRDPSFEYSVEEDGDVLIIAPPDSERPSENPSRRASQLQSTRISSSGSHDDLVLASLSEHIALEEKNRRKQDCLVVPDPEVLPRRPESLAGASTSSKKPSTDRRLSNIDESEMKFRGHRDSVTLARARIFNAGGISPELLMHRDSVTIAKRRLRAKNHAAAASRANPQSHSLSPGRKWDAIENLENKSSTSTLSPQPAGADGHIRIPE</sequence>
<dbReference type="Proteomes" id="UP000800093">
    <property type="component" value="Unassembled WGS sequence"/>
</dbReference>
<dbReference type="EMBL" id="ML986588">
    <property type="protein sequence ID" value="KAF2267866.1"/>
    <property type="molecule type" value="Genomic_DNA"/>
</dbReference>
<gene>
    <name evidence="2" type="ORF">CC78DRAFT_30934</name>
</gene>
<dbReference type="AlphaFoldDB" id="A0A9P4N928"/>
<name>A0A9P4N928_9PLEO</name>
<feature type="region of interest" description="Disordered" evidence="1">
    <location>
        <begin position="616"/>
        <end position="667"/>
    </location>
</feature>
<evidence type="ECO:0000313" key="3">
    <source>
        <dbReference type="Proteomes" id="UP000800093"/>
    </source>
</evidence>
<feature type="region of interest" description="Disordered" evidence="1">
    <location>
        <begin position="127"/>
        <end position="168"/>
    </location>
</feature>
<feature type="compositionally biased region" description="Basic and acidic residues" evidence="1">
    <location>
        <begin position="482"/>
        <end position="491"/>
    </location>
</feature>
<keyword evidence="3" id="KW-1185">Reference proteome</keyword>
<feature type="region of interest" description="Disordered" evidence="1">
    <location>
        <begin position="194"/>
        <end position="225"/>
    </location>
</feature>